<feature type="transmembrane region" description="Helical" evidence="7">
    <location>
        <begin position="100"/>
        <end position="119"/>
    </location>
</feature>
<evidence type="ECO:0000256" key="7">
    <source>
        <dbReference type="SAM" id="Phobius"/>
    </source>
</evidence>
<keyword evidence="5 7" id="KW-0472">Membrane</keyword>
<dbReference type="CDD" id="cd06581">
    <property type="entry name" value="TM_PBP1_LivM_like"/>
    <property type="match status" value="1"/>
</dbReference>
<dbReference type="GO" id="GO:0015658">
    <property type="term" value="F:branched-chain amino acid transmembrane transporter activity"/>
    <property type="evidence" value="ECO:0007669"/>
    <property type="project" value="InterPro"/>
</dbReference>
<feature type="transmembrane region" description="Helical" evidence="7">
    <location>
        <begin position="294"/>
        <end position="313"/>
    </location>
</feature>
<evidence type="ECO:0000256" key="5">
    <source>
        <dbReference type="ARBA" id="ARBA00023136"/>
    </source>
</evidence>
<keyword evidence="3 7" id="KW-0812">Transmembrane</keyword>
<keyword evidence="4 7" id="KW-1133">Transmembrane helix</keyword>
<dbReference type="InterPro" id="IPR001851">
    <property type="entry name" value="ABC_transp_permease"/>
</dbReference>
<evidence type="ECO:0000256" key="1">
    <source>
        <dbReference type="ARBA" id="ARBA00004651"/>
    </source>
</evidence>
<feature type="transmembrane region" description="Helical" evidence="7">
    <location>
        <begin position="223"/>
        <end position="242"/>
    </location>
</feature>
<evidence type="ECO:0000313" key="9">
    <source>
        <dbReference type="Proteomes" id="UP000317078"/>
    </source>
</evidence>
<dbReference type="PANTHER" id="PTHR30482:SF17">
    <property type="entry name" value="ABC TRANSPORTER ATP-BINDING PROTEIN"/>
    <property type="match status" value="1"/>
</dbReference>
<gene>
    <name evidence="8" type="ORF">EAH89_18680</name>
</gene>
<comment type="subcellular location">
    <subcellularLocation>
        <location evidence="1">Cell membrane</location>
        <topology evidence="1">Multi-pass membrane protein</topology>
    </subcellularLocation>
</comment>
<keyword evidence="9" id="KW-1185">Reference proteome</keyword>
<evidence type="ECO:0000256" key="3">
    <source>
        <dbReference type="ARBA" id="ARBA00022692"/>
    </source>
</evidence>
<reference evidence="8 9" key="1">
    <citation type="journal article" date="2019" name="Environ. Microbiol.">
        <title>Species interactions and distinct microbial communities in high Arctic permafrost affected cryosols are associated with the CH4 and CO2 gas fluxes.</title>
        <authorList>
            <person name="Altshuler I."/>
            <person name="Hamel J."/>
            <person name="Turney S."/>
            <person name="Magnuson E."/>
            <person name="Levesque R."/>
            <person name="Greer C."/>
            <person name="Whyte L.G."/>
        </authorList>
    </citation>
    <scope>NUCLEOTIDE SEQUENCE [LARGE SCALE GENOMIC DNA]</scope>
    <source>
        <strain evidence="8 9">S9.3B</strain>
    </source>
</reference>
<evidence type="ECO:0000256" key="2">
    <source>
        <dbReference type="ARBA" id="ARBA00022475"/>
    </source>
</evidence>
<feature type="region of interest" description="Disordered" evidence="6">
    <location>
        <begin position="340"/>
        <end position="367"/>
    </location>
</feature>
<comment type="caution">
    <text evidence="8">The sequence shown here is derived from an EMBL/GenBank/DDBJ whole genome shotgun (WGS) entry which is preliminary data.</text>
</comment>
<feature type="transmembrane region" description="Helical" evidence="7">
    <location>
        <begin position="50"/>
        <end position="69"/>
    </location>
</feature>
<evidence type="ECO:0000256" key="4">
    <source>
        <dbReference type="ARBA" id="ARBA00022989"/>
    </source>
</evidence>
<dbReference type="RefSeq" id="WP_140885243.1">
    <property type="nucleotide sequence ID" value="NZ_RCZP01000021.1"/>
</dbReference>
<dbReference type="OrthoDB" id="9804361at2"/>
<dbReference type="EMBL" id="RCZP01000021">
    <property type="protein sequence ID" value="TPG52408.1"/>
    <property type="molecule type" value="Genomic_DNA"/>
</dbReference>
<feature type="transmembrane region" description="Helical" evidence="7">
    <location>
        <begin position="20"/>
        <end position="38"/>
    </location>
</feature>
<feature type="transmembrane region" description="Helical" evidence="7">
    <location>
        <begin position="262"/>
        <end position="287"/>
    </location>
</feature>
<protein>
    <submittedName>
        <fullName evidence="8">Branched-chain amino acid ABC transporter permease</fullName>
    </submittedName>
</protein>
<evidence type="ECO:0000256" key="6">
    <source>
        <dbReference type="SAM" id="MobiDB-lite"/>
    </source>
</evidence>
<feature type="compositionally biased region" description="Pro residues" evidence="6">
    <location>
        <begin position="340"/>
        <end position="350"/>
    </location>
</feature>
<sequence length="367" mass="38292">MSAAPAAPAQVSHGTRASRIGLPLFLLLLVALAAAPWWTDRQGMRLLGEVYAYAALASLWNLLAGYSGLVTVGQQAFVGLGAYVLFSAALLFGVNPLWGIPAAGLLGALAAVPVAALTFRLRGAYFAIGTWVVAEVFRLLAAQFTALGGGSGTSLPASVVASIASGRAAREQLLYWLALGLAVLILAAILLLLRSRHGLALAAIRDNEVAARSCGIEVDRTRLAVFVVASGGAAMVGALIFLQKLRISPDAAFSVNDWTALVIFIAVIGGIGRVEGPLIGTALFFLLRETLSQLGSLYLMVLGAVAIAVMLLAPRGLWGVLADRLGWQVFPLARRLEPRAPPLGTAPPPTTRHALAGADHENRGDTR</sequence>
<dbReference type="PANTHER" id="PTHR30482">
    <property type="entry name" value="HIGH-AFFINITY BRANCHED-CHAIN AMINO ACID TRANSPORT SYSTEM PERMEASE"/>
    <property type="match status" value="1"/>
</dbReference>
<dbReference type="Proteomes" id="UP000317078">
    <property type="component" value="Unassembled WGS sequence"/>
</dbReference>
<feature type="transmembrane region" description="Helical" evidence="7">
    <location>
        <begin position="76"/>
        <end position="94"/>
    </location>
</feature>
<feature type="transmembrane region" description="Helical" evidence="7">
    <location>
        <begin position="173"/>
        <end position="193"/>
    </location>
</feature>
<feature type="compositionally biased region" description="Basic and acidic residues" evidence="6">
    <location>
        <begin position="358"/>
        <end position="367"/>
    </location>
</feature>
<feature type="transmembrane region" description="Helical" evidence="7">
    <location>
        <begin position="126"/>
        <end position="146"/>
    </location>
</feature>
<dbReference type="InterPro" id="IPR043428">
    <property type="entry name" value="LivM-like"/>
</dbReference>
<dbReference type="AlphaFoldDB" id="A0A502FSB1"/>
<proteinExistence type="predicted"/>
<organism evidence="8 9">
    <name type="scientific">Muricoccus nepalensis</name>
    <dbReference type="NCBI Taxonomy" id="1854500"/>
    <lineage>
        <taxon>Bacteria</taxon>
        <taxon>Pseudomonadati</taxon>
        <taxon>Pseudomonadota</taxon>
        <taxon>Alphaproteobacteria</taxon>
        <taxon>Acetobacterales</taxon>
        <taxon>Roseomonadaceae</taxon>
        <taxon>Muricoccus</taxon>
    </lineage>
</organism>
<keyword evidence="2" id="KW-1003">Cell membrane</keyword>
<evidence type="ECO:0000313" key="8">
    <source>
        <dbReference type="EMBL" id="TPG52408.1"/>
    </source>
</evidence>
<dbReference type="Pfam" id="PF02653">
    <property type="entry name" value="BPD_transp_2"/>
    <property type="match status" value="1"/>
</dbReference>
<dbReference type="GO" id="GO:0005886">
    <property type="term" value="C:plasma membrane"/>
    <property type="evidence" value="ECO:0007669"/>
    <property type="project" value="UniProtKB-SubCell"/>
</dbReference>
<accession>A0A502FSB1</accession>
<name>A0A502FSB1_9PROT</name>